<gene>
    <name evidence="2" type="ORF">NDU88_001572</name>
</gene>
<evidence type="ECO:0000313" key="2">
    <source>
        <dbReference type="EMBL" id="KAJ1096430.1"/>
    </source>
</evidence>
<keyword evidence="3" id="KW-1185">Reference proteome</keyword>
<dbReference type="AlphaFoldDB" id="A0AAV7M0U7"/>
<accession>A0AAV7M0U7</accession>
<comment type="caution">
    <text evidence="2">The sequence shown here is derived from an EMBL/GenBank/DDBJ whole genome shotgun (WGS) entry which is preliminary data.</text>
</comment>
<name>A0AAV7M0U7_PLEWA</name>
<proteinExistence type="predicted"/>
<feature type="region of interest" description="Disordered" evidence="1">
    <location>
        <begin position="28"/>
        <end position="61"/>
    </location>
</feature>
<evidence type="ECO:0000313" key="3">
    <source>
        <dbReference type="Proteomes" id="UP001066276"/>
    </source>
</evidence>
<dbReference type="EMBL" id="JANPWB010000014">
    <property type="protein sequence ID" value="KAJ1096430.1"/>
    <property type="molecule type" value="Genomic_DNA"/>
</dbReference>
<reference evidence="2" key="1">
    <citation type="journal article" date="2022" name="bioRxiv">
        <title>Sequencing and chromosome-scale assembly of the giantPleurodeles waltlgenome.</title>
        <authorList>
            <person name="Brown T."/>
            <person name="Elewa A."/>
            <person name="Iarovenko S."/>
            <person name="Subramanian E."/>
            <person name="Araus A.J."/>
            <person name="Petzold A."/>
            <person name="Susuki M."/>
            <person name="Suzuki K.-i.T."/>
            <person name="Hayashi T."/>
            <person name="Toyoda A."/>
            <person name="Oliveira C."/>
            <person name="Osipova E."/>
            <person name="Leigh N.D."/>
            <person name="Simon A."/>
            <person name="Yun M.H."/>
        </authorList>
    </citation>
    <scope>NUCLEOTIDE SEQUENCE</scope>
    <source>
        <strain evidence="2">20211129_DDA</strain>
        <tissue evidence="2">Liver</tissue>
    </source>
</reference>
<dbReference type="Proteomes" id="UP001066276">
    <property type="component" value="Chromosome 10"/>
</dbReference>
<evidence type="ECO:0000256" key="1">
    <source>
        <dbReference type="SAM" id="MobiDB-lite"/>
    </source>
</evidence>
<protein>
    <submittedName>
        <fullName evidence="2">Uncharacterized protein</fullName>
    </submittedName>
</protein>
<sequence>MRWCGAVATPFLLVGDSGPPRRWEVVGGRGSAVNGRLPPPRSGARLRPPGEQESGGVGGGLSRSAILMPPARDHHCLRLQACLSALVGWRCDPHQGLLPIHPVARAEWAPGGARGERVAAGQRMGPQRLYWFLLTAPWEYVCTPHALAHAWL</sequence>
<organism evidence="2 3">
    <name type="scientific">Pleurodeles waltl</name>
    <name type="common">Iberian ribbed newt</name>
    <dbReference type="NCBI Taxonomy" id="8319"/>
    <lineage>
        <taxon>Eukaryota</taxon>
        <taxon>Metazoa</taxon>
        <taxon>Chordata</taxon>
        <taxon>Craniata</taxon>
        <taxon>Vertebrata</taxon>
        <taxon>Euteleostomi</taxon>
        <taxon>Amphibia</taxon>
        <taxon>Batrachia</taxon>
        <taxon>Caudata</taxon>
        <taxon>Salamandroidea</taxon>
        <taxon>Salamandridae</taxon>
        <taxon>Pleurodelinae</taxon>
        <taxon>Pleurodeles</taxon>
    </lineage>
</organism>